<feature type="transmembrane region" description="Helical" evidence="5">
    <location>
        <begin position="119"/>
        <end position="142"/>
    </location>
</feature>
<dbReference type="GO" id="GO:0140359">
    <property type="term" value="F:ABC-type transporter activity"/>
    <property type="evidence" value="ECO:0007669"/>
    <property type="project" value="InterPro"/>
</dbReference>
<feature type="transmembrane region" description="Helical" evidence="5">
    <location>
        <begin position="186"/>
        <end position="205"/>
    </location>
</feature>
<feature type="transmembrane region" description="Helical" evidence="5">
    <location>
        <begin position="38"/>
        <end position="59"/>
    </location>
</feature>
<sequence>MTTATAATPPASDSQTPRKPVSVLRQALRLTRTEFTLFYRYQMALYSAALPLIFLLPLSVFEPYDVLPGVDTTVLSLTWFFPIAALTVGLSHVPNVYAIRRERLILKRLRVSGVTPAAIFTSTVLSVFSVVVVQTVLVAALLAALKEVFPTAPVLFLVSLALTTVVMVLLGVLIANFARNGESAQIISMVPFFLLIMLSGLFVPVDLLPDGIAMTIGLLPMLPAVRLAQSAYLGYDLFDGISNAEAATGVDLWLAAGPSLLILVAWMVLLTLLLRIFQWDPRVNK</sequence>
<evidence type="ECO:0000313" key="8">
    <source>
        <dbReference type="Proteomes" id="UP000014184"/>
    </source>
</evidence>
<keyword evidence="4 5" id="KW-0472">Membrane</keyword>
<gene>
    <name evidence="7" type="ORF">TM51_01790</name>
</gene>
<evidence type="ECO:0000259" key="6">
    <source>
        <dbReference type="Pfam" id="PF01061"/>
    </source>
</evidence>
<evidence type="ECO:0000256" key="5">
    <source>
        <dbReference type="SAM" id="Phobius"/>
    </source>
</evidence>
<dbReference type="EMBL" id="AOSG01000008">
    <property type="protein sequence ID" value="EOR72548.1"/>
    <property type="molecule type" value="Genomic_DNA"/>
</dbReference>
<dbReference type="InterPro" id="IPR052902">
    <property type="entry name" value="ABC-2_transporter"/>
</dbReference>
<feature type="transmembrane region" description="Helical" evidence="5">
    <location>
        <begin position="154"/>
        <end position="174"/>
    </location>
</feature>
<dbReference type="Proteomes" id="UP000014184">
    <property type="component" value="Unassembled WGS sequence"/>
</dbReference>
<evidence type="ECO:0000256" key="1">
    <source>
        <dbReference type="ARBA" id="ARBA00004141"/>
    </source>
</evidence>
<keyword evidence="2 5" id="KW-0812">Transmembrane</keyword>
<reference evidence="7 8" key="1">
    <citation type="journal article" date="2013" name="Genome Announc.">
        <title>Draft Genome Sequence of the Lignocellulose Decomposer Thermobifida fusca Strain TM51.</title>
        <authorList>
            <person name="Toth A."/>
            <person name="Barna T."/>
            <person name="Nagy I."/>
            <person name="Horvath B."/>
            <person name="Nagy I."/>
            <person name="Tancsics A."/>
            <person name="Kriszt B."/>
            <person name="Baka E."/>
            <person name="Fekete C."/>
            <person name="Kukolya J."/>
        </authorList>
    </citation>
    <scope>NUCLEOTIDE SEQUENCE [LARGE SCALE GENOMIC DNA]</scope>
    <source>
        <strain evidence="7 8">TM51</strain>
    </source>
</reference>
<dbReference type="GO" id="GO:0016020">
    <property type="term" value="C:membrane"/>
    <property type="evidence" value="ECO:0007669"/>
    <property type="project" value="UniProtKB-SubCell"/>
</dbReference>
<dbReference type="InterPro" id="IPR013525">
    <property type="entry name" value="ABC2_TM"/>
</dbReference>
<evidence type="ECO:0000256" key="4">
    <source>
        <dbReference type="ARBA" id="ARBA00023136"/>
    </source>
</evidence>
<dbReference type="PANTHER" id="PTHR43027:SF2">
    <property type="entry name" value="TRANSPORT PERMEASE PROTEIN"/>
    <property type="match status" value="1"/>
</dbReference>
<protein>
    <recommendedName>
        <fullName evidence="6">ABC-2 type transporter transmembrane domain-containing protein</fullName>
    </recommendedName>
</protein>
<keyword evidence="3 5" id="KW-1133">Transmembrane helix</keyword>
<dbReference type="PANTHER" id="PTHR43027">
    <property type="entry name" value="DOXORUBICIN RESISTANCE ABC TRANSPORTER PERMEASE PROTEIN DRRC-RELATED"/>
    <property type="match status" value="1"/>
</dbReference>
<accession>A0A9P2TD83</accession>
<comment type="subcellular location">
    <subcellularLocation>
        <location evidence="1">Membrane</location>
        <topology evidence="1">Multi-pass membrane protein</topology>
    </subcellularLocation>
</comment>
<evidence type="ECO:0000313" key="7">
    <source>
        <dbReference type="EMBL" id="EOR72548.1"/>
    </source>
</evidence>
<feature type="transmembrane region" description="Helical" evidence="5">
    <location>
        <begin position="252"/>
        <end position="277"/>
    </location>
</feature>
<name>A0A9P2TD83_THEFU</name>
<organism evidence="7 8">
    <name type="scientific">Thermobifida fusca TM51</name>
    <dbReference type="NCBI Taxonomy" id="1169414"/>
    <lineage>
        <taxon>Bacteria</taxon>
        <taxon>Bacillati</taxon>
        <taxon>Actinomycetota</taxon>
        <taxon>Actinomycetes</taxon>
        <taxon>Streptosporangiales</taxon>
        <taxon>Nocardiopsidaceae</taxon>
        <taxon>Thermobifida</taxon>
    </lineage>
</organism>
<dbReference type="RefSeq" id="WP_011290737.1">
    <property type="nucleotide sequence ID" value="NZ_AOSG01000008.1"/>
</dbReference>
<evidence type="ECO:0000256" key="2">
    <source>
        <dbReference type="ARBA" id="ARBA00022692"/>
    </source>
</evidence>
<proteinExistence type="predicted"/>
<dbReference type="AlphaFoldDB" id="A0A9P2TD83"/>
<feature type="domain" description="ABC-2 type transporter transmembrane" evidence="6">
    <location>
        <begin position="26"/>
        <end position="229"/>
    </location>
</feature>
<keyword evidence="8" id="KW-1185">Reference proteome</keyword>
<feature type="transmembrane region" description="Helical" evidence="5">
    <location>
        <begin position="79"/>
        <end position="98"/>
    </location>
</feature>
<dbReference type="Pfam" id="PF01061">
    <property type="entry name" value="ABC2_membrane"/>
    <property type="match status" value="1"/>
</dbReference>
<comment type="caution">
    <text evidence="7">The sequence shown here is derived from an EMBL/GenBank/DDBJ whole genome shotgun (WGS) entry which is preliminary data.</text>
</comment>
<evidence type="ECO:0000256" key="3">
    <source>
        <dbReference type="ARBA" id="ARBA00022989"/>
    </source>
</evidence>